<dbReference type="EMBL" id="CP023564">
    <property type="protein sequence ID" value="ATG55993.1"/>
    <property type="molecule type" value="Genomic_DNA"/>
</dbReference>
<sequence length="159" mass="18089">MGVPPVVRDDGRNARVSSHWKVKAPRRPLRPRRPRTDGASMRIGELARRTGVTPSTLRFYEEQDMFSPGQVLRTPNGYRDYTEGARQRVALILAGRGAGFSLLDMRTQMRDWPTMTDAEREQILRAQLAVLDQRAAEIDRSRAEIREVLGIFSARRAEA</sequence>
<name>A0A291H0K9_9MICO</name>
<dbReference type="SUPFAM" id="SSF46955">
    <property type="entry name" value="Putative DNA-binding domain"/>
    <property type="match status" value="1"/>
</dbReference>
<evidence type="ECO:0000313" key="4">
    <source>
        <dbReference type="EMBL" id="ATG55993.1"/>
    </source>
</evidence>
<dbReference type="PROSITE" id="PS00552">
    <property type="entry name" value="HTH_MERR_1"/>
    <property type="match status" value="1"/>
</dbReference>
<keyword evidence="5" id="KW-1185">Reference proteome</keyword>
<dbReference type="PANTHER" id="PTHR30204">
    <property type="entry name" value="REDOX-CYCLING DRUG-SENSING TRANSCRIPTIONAL ACTIVATOR SOXR"/>
    <property type="match status" value="1"/>
</dbReference>
<dbReference type="InterPro" id="IPR000551">
    <property type="entry name" value="MerR-type_HTH_dom"/>
</dbReference>
<evidence type="ECO:0000256" key="2">
    <source>
        <dbReference type="SAM" id="MobiDB-lite"/>
    </source>
</evidence>
<evidence type="ECO:0000313" key="5">
    <source>
        <dbReference type="Proteomes" id="UP000217889"/>
    </source>
</evidence>
<dbReference type="InterPro" id="IPR009061">
    <property type="entry name" value="DNA-bd_dom_put_sf"/>
</dbReference>
<reference evidence="4 5" key="1">
    <citation type="journal article" date="2014" name="Int. J. Syst. Evol. Microbiol.">
        <title>Brachybacterium ginsengisoli sp. nov., isolated from soil of a ginseng field.</title>
        <authorList>
            <person name="Hoang V.A."/>
            <person name="Kim Y.J."/>
            <person name="Nguyen N.L."/>
            <person name="Yang D.C."/>
        </authorList>
    </citation>
    <scope>NUCLEOTIDE SEQUENCE [LARGE SCALE GENOMIC DNA]</scope>
    <source>
        <strain evidence="4 5">DCY80</strain>
    </source>
</reference>
<dbReference type="GO" id="GO:0003700">
    <property type="term" value="F:DNA-binding transcription factor activity"/>
    <property type="evidence" value="ECO:0007669"/>
    <property type="project" value="InterPro"/>
</dbReference>
<feature type="region of interest" description="Disordered" evidence="2">
    <location>
        <begin position="1"/>
        <end position="38"/>
    </location>
</feature>
<organism evidence="4 5">
    <name type="scientific">Brachybacterium ginsengisoli</name>
    <dbReference type="NCBI Taxonomy" id="1331682"/>
    <lineage>
        <taxon>Bacteria</taxon>
        <taxon>Bacillati</taxon>
        <taxon>Actinomycetota</taxon>
        <taxon>Actinomycetes</taxon>
        <taxon>Micrococcales</taxon>
        <taxon>Dermabacteraceae</taxon>
        <taxon>Brachybacterium</taxon>
    </lineage>
</organism>
<evidence type="ECO:0000256" key="1">
    <source>
        <dbReference type="ARBA" id="ARBA00023125"/>
    </source>
</evidence>
<accession>A0A291H0K9</accession>
<dbReference type="Gene3D" id="1.10.1660.10">
    <property type="match status" value="1"/>
</dbReference>
<evidence type="ECO:0000259" key="3">
    <source>
        <dbReference type="PROSITE" id="PS50937"/>
    </source>
</evidence>
<dbReference type="InterPro" id="IPR047057">
    <property type="entry name" value="MerR_fam"/>
</dbReference>
<dbReference type="KEGG" id="bgg:CFK41_15315"/>
<proteinExistence type="predicted"/>
<dbReference type="GO" id="GO:0003677">
    <property type="term" value="F:DNA binding"/>
    <property type="evidence" value="ECO:0007669"/>
    <property type="project" value="UniProtKB-KW"/>
</dbReference>
<dbReference type="SMART" id="SM00422">
    <property type="entry name" value="HTH_MERR"/>
    <property type="match status" value="1"/>
</dbReference>
<dbReference type="PROSITE" id="PS50937">
    <property type="entry name" value="HTH_MERR_2"/>
    <property type="match status" value="1"/>
</dbReference>
<dbReference type="PANTHER" id="PTHR30204:SF92">
    <property type="entry name" value="HTH-TYPE TRANSCRIPTIONAL REGULATOR ZNTR"/>
    <property type="match status" value="1"/>
</dbReference>
<keyword evidence="1" id="KW-0238">DNA-binding</keyword>
<feature type="domain" description="HTH merR-type" evidence="3">
    <location>
        <begin position="40"/>
        <end position="111"/>
    </location>
</feature>
<feature type="compositionally biased region" description="Basic residues" evidence="2">
    <location>
        <begin position="18"/>
        <end position="33"/>
    </location>
</feature>
<protein>
    <recommendedName>
        <fullName evidence="3">HTH merR-type domain-containing protein</fullName>
    </recommendedName>
</protein>
<dbReference type="OrthoDB" id="9802039at2"/>
<dbReference type="Proteomes" id="UP000217889">
    <property type="component" value="Chromosome"/>
</dbReference>
<dbReference type="AlphaFoldDB" id="A0A291H0K9"/>
<gene>
    <name evidence="4" type="ORF">CFK41_15315</name>
</gene>
<dbReference type="Pfam" id="PF13411">
    <property type="entry name" value="MerR_1"/>
    <property type="match status" value="1"/>
</dbReference>